<dbReference type="PIRSF" id="PIRSF005901">
    <property type="entry name" value="EF-P"/>
    <property type="match status" value="1"/>
</dbReference>
<evidence type="ECO:0000256" key="7">
    <source>
        <dbReference type="HAMAP-Rule" id="MF_00141"/>
    </source>
</evidence>
<dbReference type="PANTHER" id="PTHR30053:SF12">
    <property type="entry name" value="ELONGATION FACTOR P (EF-P) FAMILY PROTEIN"/>
    <property type="match status" value="1"/>
</dbReference>
<dbReference type="Pfam" id="PF08207">
    <property type="entry name" value="EFP_N"/>
    <property type="match status" value="1"/>
</dbReference>
<dbReference type="Pfam" id="PF01132">
    <property type="entry name" value="EFP"/>
    <property type="match status" value="1"/>
</dbReference>
<proteinExistence type="inferred from homology"/>
<keyword evidence="6 7" id="KW-0648">Protein biosynthesis</keyword>
<comment type="caution">
    <text evidence="12">The sequence shown here is derived from an EMBL/GenBank/DDBJ whole genome shotgun (WGS) entry which is preliminary data.</text>
</comment>
<evidence type="ECO:0000256" key="4">
    <source>
        <dbReference type="ARBA" id="ARBA00022490"/>
    </source>
</evidence>
<dbReference type="SMART" id="SM01185">
    <property type="entry name" value="EFP"/>
    <property type="match status" value="1"/>
</dbReference>
<dbReference type="Gene3D" id="2.40.50.140">
    <property type="entry name" value="Nucleic acid-binding proteins"/>
    <property type="match status" value="2"/>
</dbReference>
<dbReference type="InterPro" id="IPR012340">
    <property type="entry name" value="NA-bd_OB-fold"/>
</dbReference>
<dbReference type="InterPro" id="IPR014722">
    <property type="entry name" value="Rib_uL2_dom2"/>
</dbReference>
<evidence type="ECO:0000256" key="6">
    <source>
        <dbReference type="ARBA" id="ARBA00022917"/>
    </source>
</evidence>
<evidence type="ECO:0000256" key="5">
    <source>
        <dbReference type="ARBA" id="ARBA00022768"/>
    </source>
</evidence>
<dbReference type="EMBL" id="JBHPEI010000086">
    <property type="protein sequence ID" value="MFC1800208.1"/>
    <property type="molecule type" value="Genomic_DNA"/>
</dbReference>
<dbReference type="SUPFAM" id="SSF50249">
    <property type="entry name" value="Nucleic acid-binding proteins"/>
    <property type="match status" value="2"/>
</dbReference>
<dbReference type="InterPro" id="IPR015365">
    <property type="entry name" value="Elong-fact-P_C"/>
</dbReference>
<evidence type="ECO:0000256" key="9">
    <source>
        <dbReference type="RuleBase" id="RU004389"/>
    </source>
</evidence>
<keyword evidence="13" id="KW-1185">Reference proteome</keyword>
<feature type="domain" description="Elongation factor P C-terminal" evidence="10">
    <location>
        <begin position="129"/>
        <end position="184"/>
    </location>
</feature>
<dbReference type="GO" id="GO:0003746">
    <property type="term" value="F:translation elongation factor activity"/>
    <property type="evidence" value="ECO:0007669"/>
    <property type="project" value="UniProtKB-KW"/>
</dbReference>
<reference evidence="12 13" key="1">
    <citation type="submission" date="2024-09" db="EMBL/GenBank/DDBJ databases">
        <authorList>
            <person name="D'Angelo T."/>
        </authorList>
    </citation>
    <scope>NUCLEOTIDE SEQUENCE [LARGE SCALE GENOMIC DNA]</scope>
    <source>
        <strain evidence="12">SAG AM-311-F02</strain>
    </source>
</reference>
<dbReference type="InterPro" id="IPR020599">
    <property type="entry name" value="Transl_elong_fac_P/YeiP"/>
</dbReference>
<dbReference type="InterPro" id="IPR001059">
    <property type="entry name" value="Transl_elong_P/YeiP_cen"/>
</dbReference>
<keyword evidence="4 7" id="KW-0963">Cytoplasm</keyword>
<feature type="domain" description="Translation elongation factor P/YeiP central" evidence="11">
    <location>
        <begin position="67"/>
        <end position="121"/>
    </location>
</feature>
<dbReference type="InterPro" id="IPR013852">
    <property type="entry name" value="Transl_elong_P/YeiP_CS"/>
</dbReference>
<dbReference type="InterPro" id="IPR011768">
    <property type="entry name" value="Transl_elongation_fac_P"/>
</dbReference>
<keyword evidence="5 7" id="KW-0251">Elongation factor</keyword>
<dbReference type="Pfam" id="PF09285">
    <property type="entry name" value="Elong-fact-P_C"/>
    <property type="match status" value="1"/>
</dbReference>
<dbReference type="SMART" id="SM00841">
    <property type="entry name" value="Elong-fact-P_C"/>
    <property type="match status" value="1"/>
</dbReference>
<dbReference type="Gene3D" id="2.30.30.30">
    <property type="match status" value="1"/>
</dbReference>
<name>A0ABV6YQ67_UNCEI</name>
<evidence type="ECO:0000256" key="1">
    <source>
        <dbReference type="ARBA" id="ARBA00004496"/>
    </source>
</evidence>
<dbReference type="SUPFAM" id="SSF50104">
    <property type="entry name" value="Translation proteins SH3-like domain"/>
    <property type="match status" value="1"/>
</dbReference>
<comment type="pathway">
    <text evidence="2 7">Protein biosynthesis; polypeptide chain elongation.</text>
</comment>
<dbReference type="PANTHER" id="PTHR30053">
    <property type="entry name" value="ELONGATION FACTOR P"/>
    <property type="match status" value="1"/>
</dbReference>
<dbReference type="InterPro" id="IPR008991">
    <property type="entry name" value="Translation_prot_SH3-like_sf"/>
</dbReference>
<dbReference type="HAMAP" id="MF_00141">
    <property type="entry name" value="EF_P"/>
    <property type="match status" value="1"/>
</dbReference>
<organism evidence="12 13">
    <name type="scientific">Eiseniibacteriota bacterium</name>
    <dbReference type="NCBI Taxonomy" id="2212470"/>
    <lineage>
        <taxon>Bacteria</taxon>
        <taxon>Candidatus Eiseniibacteriota</taxon>
    </lineage>
</organism>
<evidence type="ECO:0000256" key="2">
    <source>
        <dbReference type="ARBA" id="ARBA00004815"/>
    </source>
</evidence>
<evidence type="ECO:0000256" key="3">
    <source>
        <dbReference type="ARBA" id="ARBA00009479"/>
    </source>
</evidence>
<protein>
    <recommendedName>
        <fullName evidence="7 8">Elongation factor P</fullName>
        <shortName evidence="7">EF-P</shortName>
    </recommendedName>
</protein>
<evidence type="ECO:0000259" key="10">
    <source>
        <dbReference type="SMART" id="SM00841"/>
    </source>
</evidence>
<dbReference type="CDD" id="cd04470">
    <property type="entry name" value="S1_EF-P_repeat_1"/>
    <property type="match status" value="1"/>
</dbReference>
<evidence type="ECO:0000259" key="11">
    <source>
        <dbReference type="SMART" id="SM01185"/>
    </source>
</evidence>
<dbReference type="CDD" id="cd05794">
    <property type="entry name" value="S1_EF-P_repeat_2"/>
    <property type="match status" value="1"/>
</dbReference>
<dbReference type="PROSITE" id="PS01275">
    <property type="entry name" value="EFP"/>
    <property type="match status" value="1"/>
</dbReference>
<evidence type="ECO:0000313" key="13">
    <source>
        <dbReference type="Proteomes" id="UP001594288"/>
    </source>
</evidence>
<comment type="similarity">
    <text evidence="3 7 9">Belongs to the elongation factor P family.</text>
</comment>
<evidence type="ECO:0000256" key="8">
    <source>
        <dbReference type="NCBIfam" id="TIGR00038"/>
    </source>
</evidence>
<comment type="function">
    <text evidence="7">Involved in peptide bond synthesis. Stimulates efficient translation and peptide-bond synthesis on native or reconstituted 70S ribosomes in vitro. Probably functions indirectly by altering the affinity of the ribosome for aminoacyl-tRNA, thus increasing their reactivity as acceptors for peptidyl transferase.</text>
</comment>
<evidence type="ECO:0000313" key="12">
    <source>
        <dbReference type="EMBL" id="MFC1800208.1"/>
    </source>
</evidence>
<sequence length="185" mass="20365">MATTNDLRNGMVIEMDGILYSVVEFQHVKPGKGGAFVRTRIKNLSAGRVIDKTFNAGEKVTVVRIDTVNMQYLYGSGEMYHFMNTETYEQIEIAAAMVEDISPLMKENTVVTVQMRDGQPLSIELPTFVELEVVETDPGVKGDTVSGGTKPAKLETGKVVQVPLFVEQGATIRVDTRTGDYVSRV</sequence>
<dbReference type="NCBIfam" id="NF001810">
    <property type="entry name" value="PRK00529.1"/>
    <property type="match status" value="1"/>
</dbReference>
<dbReference type="InterPro" id="IPR013185">
    <property type="entry name" value="Transl_elong_KOW-like"/>
</dbReference>
<dbReference type="NCBIfam" id="TIGR00038">
    <property type="entry name" value="efp"/>
    <property type="match status" value="1"/>
</dbReference>
<comment type="subcellular location">
    <subcellularLocation>
        <location evidence="1 7">Cytoplasm</location>
    </subcellularLocation>
</comment>
<gene>
    <name evidence="7 12" type="primary">efp</name>
    <name evidence="12" type="ORF">ACFL2Z_04800</name>
</gene>
<dbReference type="Proteomes" id="UP001594288">
    <property type="component" value="Unassembled WGS sequence"/>
</dbReference>
<accession>A0ABV6YQ67</accession>